<gene>
    <name evidence="2" type="ORF">ECRASSUSDP1_LOCUS16926</name>
</gene>
<dbReference type="Proteomes" id="UP001295684">
    <property type="component" value="Unassembled WGS sequence"/>
</dbReference>
<organism evidence="2 3">
    <name type="scientific">Euplotes crassus</name>
    <dbReference type="NCBI Taxonomy" id="5936"/>
    <lineage>
        <taxon>Eukaryota</taxon>
        <taxon>Sar</taxon>
        <taxon>Alveolata</taxon>
        <taxon>Ciliophora</taxon>
        <taxon>Intramacronucleata</taxon>
        <taxon>Spirotrichea</taxon>
        <taxon>Hypotrichia</taxon>
        <taxon>Euplotida</taxon>
        <taxon>Euplotidae</taxon>
        <taxon>Moneuplotes</taxon>
    </lineage>
</organism>
<feature type="compositionally biased region" description="Basic and acidic residues" evidence="1">
    <location>
        <begin position="234"/>
        <end position="243"/>
    </location>
</feature>
<evidence type="ECO:0000256" key="1">
    <source>
        <dbReference type="SAM" id="MobiDB-lite"/>
    </source>
</evidence>
<evidence type="ECO:0000313" key="3">
    <source>
        <dbReference type="Proteomes" id="UP001295684"/>
    </source>
</evidence>
<proteinExistence type="predicted"/>
<accession>A0AAD2D0P3</accession>
<evidence type="ECO:0000313" key="2">
    <source>
        <dbReference type="EMBL" id="CAI2375563.1"/>
    </source>
</evidence>
<dbReference type="AlphaFoldDB" id="A0AAD2D0P3"/>
<comment type="caution">
    <text evidence="2">The sequence shown here is derived from an EMBL/GenBank/DDBJ whole genome shotgun (WGS) entry which is preliminary data.</text>
</comment>
<feature type="region of interest" description="Disordered" evidence="1">
    <location>
        <begin position="224"/>
        <end position="295"/>
    </location>
</feature>
<protein>
    <submittedName>
        <fullName evidence="2">Uncharacterized protein</fullName>
    </submittedName>
</protein>
<dbReference type="EMBL" id="CAMPGE010017052">
    <property type="protein sequence ID" value="CAI2375563.1"/>
    <property type="molecule type" value="Genomic_DNA"/>
</dbReference>
<reference evidence="2" key="1">
    <citation type="submission" date="2023-07" db="EMBL/GenBank/DDBJ databases">
        <authorList>
            <consortium name="AG Swart"/>
            <person name="Singh M."/>
            <person name="Singh A."/>
            <person name="Seah K."/>
            <person name="Emmerich C."/>
        </authorList>
    </citation>
    <scope>NUCLEOTIDE SEQUENCE</scope>
    <source>
        <strain evidence="2">DP1</strain>
    </source>
</reference>
<name>A0AAD2D0P3_EUPCR</name>
<sequence length="310" mass="36496">MKSSDNSEERELRIIDTPANPEADIPLIIDLNKKKTINKDKRGQEKILLLSPCILRILTYYGTFFEACVLMNSFSKPTQLLWTTKIARKVAMNFCQRIRTWFIEPCFTGKEMKFLLNEDRYMFLNLDLTFNDHQEIELFMIFLSKIKYPNYLSMYRLDFNCYYTEMGEKEFRNVIHYCFQNQVLPKHIVSPCFDFHNPSDYIKKKEAALKRRLARSYRQHIDLTETESSSTTSRVEEIREYPRKSRKHALPSPSVITVIDEEETKTDCSQNQDSAEEQSHGSSENSGYCPPGSSMQDFLIFRKNLNSKKD</sequence>
<keyword evidence="3" id="KW-1185">Reference proteome</keyword>